<feature type="binding site" evidence="9">
    <location>
        <begin position="232"/>
        <end position="237"/>
    </location>
    <ligand>
        <name>ATP</name>
        <dbReference type="ChEBI" id="CHEBI:30616"/>
    </ligand>
</feature>
<organism evidence="11 12">
    <name type="scientific">Brumicola pallidula DSM 14239 = ACAM 615</name>
    <dbReference type="NCBI Taxonomy" id="1121922"/>
    <lineage>
        <taxon>Bacteria</taxon>
        <taxon>Pseudomonadati</taxon>
        <taxon>Pseudomonadota</taxon>
        <taxon>Gammaproteobacteria</taxon>
        <taxon>Alteromonadales</taxon>
        <taxon>Alteromonadaceae</taxon>
        <taxon>Brumicola</taxon>
    </lineage>
</organism>
<dbReference type="Gene3D" id="3.40.1190.20">
    <property type="match status" value="1"/>
</dbReference>
<dbReference type="EC" id="2.7.1.15" evidence="9"/>
<dbReference type="CDD" id="cd01174">
    <property type="entry name" value="ribokinase"/>
    <property type="match status" value="1"/>
</dbReference>
<feature type="binding site" evidence="9">
    <location>
        <position position="157"/>
    </location>
    <ligand>
        <name>substrate</name>
    </ligand>
</feature>
<comment type="caution">
    <text evidence="11">The sequence shown here is derived from an EMBL/GenBank/DDBJ whole genome shotgun (WGS) entry which is preliminary data.</text>
</comment>
<feature type="binding site" evidence="9">
    <location>
        <begin position="30"/>
        <end position="32"/>
    </location>
    <ligand>
        <name>substrate</name>
    </ligand>
</feature>
<dbReference type="SUPFAM" id="SSF53613">
    <property type="entry name" value="Ribokinase-like"/>
    <property type="match status" value="1"/>
</dbReference>
<dbReference type="GO" id="GO:0004747">
    <property type="term" value="F:ribokinase activity"/>
    <property type="evidence" value="ECO:0007669"/>
    <property type="project" value="UniProtKB-UniRule"/>
</dbReference>
<feature type="binding site" evidence="9">
    <location>
        <position position="258"/>
    </location>
    <ligand>
        <name>K(+)</name>
        <dbReference type="ChEBI" id="CHEBI:29103"/>
    </ligand>
</feature>
<dbReference type="EMBL" id="BAEQ01000047">
    <property type="protein sequence ID" value="GAC29569.1"/>
    <property type="molecule type" value="Genomic_DNA"/>
</dbReference>
<feature type="binding site" evidence="9">
    <location>
        <position position="303"/>
    </location>
    <ligand>
        <name>K(+)</name>
        <dbReference type="ChEBI" id="CHEBI:29103"/>
    </ligand>
</feature>
<dbReference type="UniPathway" id="UPA00916">
    <property type="reaction ID" value="UER00889"/>
</dbReference>
<dbReference type="InterPro" id="IPR002139">
    <property type="entry name" value="Ribo/fructo_kinase"/>
</dbReference>
<evidence type="ECO:0000256" key="9">
    <source>
        <dbReference type="HAMAP-Rule" id="MF_01987"/>
    </source>
</evidence>
<comment type="cofactor">
    <cofactor evidence="9">
        <name>Mg(2+)</name>
        <dbReference type="ChEBI" id="CHEBI:18420"/>
    </cofactor>
    <text evidence="9">Requires a divalent cation, most likely magnesium in vivo, as an electrophilic catalyst to aid phosphoryl group transfer. It is the chelate of the metal and the nucleotide that is the actual substrate.</text>
</comment>
<keyword evidence="2 9" id="KW-0479">Metal-binding</keyword>
<dbReference type="PRINTS" id="PR00990">
    <property type="entry name" value="RIBOKINASE"/>
</dbReference>
<keyword evidence="12" id="KW-1185">Reference proteome</keyword>
<dbReference type="GO" id="GO:0019303">
    <property type="term" value="P:D-ribose catabolic process"/>
    <property type="evidence" value="ECO:0007669"/>
    <property type="project" value="UniProtKB-UniRule"/>
</dbReference>
<feature type="binding site" evidence="9">
    <location>
        <position position="264"/>
    </location>
    <ligand>
        <name>substrate</name>
    </ligand>
</feature>
<dbReference type="Proteomes" id="UP000006251">
    <property type="component" value="Unassembled WGS sequence"/>
</dbReference>
<keyword evidence="4 9" id="KW-0418">Kinase</keyword>
<feature type="binding site" evidence="9">
    <location>
        <position position="297"/>
    </location>
    <ligand>
        <name>K(+)</name>
        <dbReference type="ChEBI" id="CHEBI:29103"/>
    </ligand>
</feature>
<comment type="subunit">
    <text evidence="9">Homodimer.</text>
</comment>
<name>K6Y9Z5_9ALTE</name>
<dbReference type="PANTHER" id="PTHR10584">
    <property type="entry name" value="SUGAR KINASE"/>
    <property type="match status" value="1"/>
</dbReference>
<keyword evidence="1 9" id="KW-0808">Transferase</keyword>
<keyword evidence="5 9" id="KW-0067">ATP-binding</keyword>
<evidence type="ECO:0000256" key="3">
    <source>
        <dbReference type="ARBA" id="ARBA00022741"/>
    </source>
</evidence>
<keyword evidence="7 9" id="KW-0630">Potassium</keyword>
<sequence>MATFWEAPFHFKHLIVQGITMAVFNFGSINIDHVYSVPHFVQPGETLSSSNYQSILGGKGANQSVALAKASSQVFHVGAIGASDRGFTEQMKEAGVNCDFIRKMSDIASGHAIIQVTPDAENSIILFGGANQTISNEHIVSALAEAKPNDWVLLQNETNAIEKIIEEAHKRNLNIAFNPAPMTASVKQLPLNKLTLLIVNEVEAEQLTGESDVEAIKVSLKSSYPTTKILLTLGKAGVWFVEGGVEEFCAAFKVDAIDTTAAGDTFIGFFLAAYQSNMAIAEALKYACAASALAVMKSGAGPSIPSVDQVTAFLQAQ</sequence>
<feature type="binding site" evidence="9">
    <location>
        <position position="260"/>
    </location>
    <ligand>
        <name>K(+)</name>
        <dbReference type="ChEBI" id="CHEBI:29103"/>
    </ligand>
</feature>
<evidence type="ECO:0000256" key="1">
    <source>
        <dbReference type="ARBA" id="ARBA00022679"/>
    </source>
</evidence>
<keyword evidence="8 9" id="KW-0119">Carbohydrate metabolism</keyword>
<feature type="binding site" evidence="9">
    <location>
        <position position="299"/>
    </location>
    <ligand>
        <name>K(+)</name>
        <dbReference type="ChEBI" id="CHEBI:29103"/>
    </ligand>
</feature>
<feature type="active site" description="Proton acceptor" evidence="9">
    <location>
        <position position="264"/>
    </location>
</feature>
<comment type="activity regulation">
    <text evidence="9">Activated by a monovalent cation that binds near, but not in, the active site. The most likely occupant of the site in vivo is potassium. Ion binding induces a conformational change that may alter substrate affinity.</text>
</comment>
<dbReference type="AlphaFoldDB" id="K6Y9Z5"/>
<comment type="function">
    <text evidence="9">Catalyzes the phosphorylation of ribose at O-5 in a reaction requiring ATP and magnesium. The resulting D-ribose-5-phosphate can then be used either for sythesis of nucleotides, histidine, and tryptophan, or as a component of the pentose phosphate pathway.</text>
</comment>
<keyword evidence="3 9" id="KW-0547">Nucleotide-binding</keyword>
<evidence type="ECO:0000256" key="6">
    <source>
        <dbReference type="ARBA" id="ARBA00022842"/>
    </source>
</evidence>
<accession>K6Y9Z5</accession>
<gene>
    <name evidence="9 11" type="primary">rbsK</name>
    <name evidence="11" type="ORF">GPAL_2718</name>
</gene>
<dbReference type="InterPro" id="IPR011611">
    <property type="entry name" value="PfkB_dom"/>
</dbReference>
<dbReference type="InterPro" id="IPR011877">
    <property type="entry name" value="Ribokinase"/>
</dbReference>
<feature type="binding site" evidence="9">
    <location>
        <position position="294"/>
    </location>
    <ligand>
        <name>K(+)</name>
        <dbReference type="ChEBI" id="CHEBI:29103"/>
    </ligand>
</feature>
<comment type="subcellular location">
    <subcellularLocation>
        <location evidence="9">Cytoplasm</location>
    </subcellularLocation>
</comment>
<feature type="binding site" evidence="9">
    <location>
        <begin position="58"/>
        <end position="62"/>
    </location>
    <ligand>
        <name>substrate</name>
    </ligand>
</feature>
<proteinExistence type="inferred from homology"/>
<comment type="caution">
    <text evidence="9">Lacks conserved residue(s) required for the propagation of feature annotation.</text>
</comment>
<feature type="domain" description="Carbohydrate kinase PfkB" evidence="10">
    <location>
        <begin position="26"/>
        <end position="305"/>
    </location>
</feature>
<comment type="pathway">
    <text evidence="9">Carbohydrate metabolism; D-ribose degradation; D-ribose 5-phosphate from beta-D-ribopyranose: step 2/2.</text>
</comment>
<evidence type="ECO:0000256" key="4">
    <source>
        <dbReference type="ARBA" id="ARBA00022777"/>
    </source>
</evidence>
<comment type="catalytic activity">
    <reaction evidence="9">
        <text>D-ribose + ATP = D-ribose 5-phosphate + ADP + H(+)</text>
        <dbReference type="Rhea" id="RHEA:13697"/>
        <dbReference type="ChEBI" id="CHEBI:15378"/>
        <dbReference type="ChEBI" id="CHEBI:30616"/>
        <dbReference type="ChEBI" id="CHEBI:47013"/>
        <dbReference type="ChEBI" id="CHEBI:78346"/>
        <dbReference type="ChEBI" id="CHEBI:456216"/>
        <dbReference type="EC" id="2.7.1.15"/>
    </reaction>
</comment>
<feature type="binding site" evidence="9">
    <location>
        <begin position="263"/>
        <end position="264"/>
    </location>
    <ligand>
        <name>ATP</name>
        <dbReference type="ChEBI" id="CHEBI:30616"/>
    </ligand>
</feature>
<reference evidence="12" key="1">
    <citation type="journal article" date="2014" name="Environ. Microbiol.">
        <title>Comparative genomics of the marine bacterial genus Glaciecola reveals the high degree of genomic diversity and genomic characteristic for cold adaptation.</title>
        <authorList>
            <person name="Qin Q.L."/>
            <person name="Xie B.B."/>
            <person name="Yu Y."/>
            <person name="Shu Y.L."/>
            <person name="Rong J.C."/>
            <person name="Zhang Y.J."/>
            <person name="Zhao D.L."/>
            <person name="Chen X.L."/>
            <person name="Zhang X.Y."/>
            <person name="Chen B."/>
            <person name="Zhou B.C."/>
            <person name="Zhang Y.Z."/>
        </authorList>
    </citation>
    <scope>NUCLEOTIDE SEQUENCE [LARGE SCALE GENOMIC DNA]</scope>
    <source>
        <strain evidence="12">ACAM 615</strain>
    </source>
</reference>
<feature type="binding site" evidence="9">
    <location>
        <position position="200"/>
    </location>
    <ligand>
        <name>ATP</name>
        <dbReference type="ChEBI" id="CHEBI:30616"/>
    </ligand>
</feature>
<evidence type="ECO:0000256" key="5">
    <source>
        <dbReference type="ARBA" id="ARBA00022840"/>
    </source>
</evidence>
<comment type="similarity">
    <text evidence="9">Belongs to the carbohydrate kinase PfkB family. Ribokinase subfamily.</text>
</comment>
<evidence type="ECO:0000313" key="11">
    <source>
        <dbReference type="EMBL" id="GAC29569.1"/>
    </source>
</evidence>
<dbReference type="GO" id="GO:0005737">
    <property type="term" value="C:cytoplasm"/>
    <property type="evidence" value="ECO:0007669"/>
    <property type="project" value="UniProtKB-SubCell"/>
</dbReference>
<evidence type="ECO:0000256" key="2">
    <source>
        <dbReference type="ARBA" id="ARBA00022723"/>
    </source>
</evidence>
<dbReference type="PANTHER" id="PTHR10584:SF166">
    <property type="entry name" value="RIBOKINASE"/>
    <property type="match status" value="1"/>
</dbReference>
<dbReference type="GO" id="GO:0046872">
    <property type="term" value="F:metal ion binding"/>
    <property type="evidence" value="ECO:0007669"/>
    <property type="project" value="UniProtKB-KW"/>
</dbReference>
<evidence type="ECO:0000256" key="7">
    <source>
        <dbReference type="ARBA" id="ARBA00022958"/>
    </source>
</evidence>
<dbReference type="HAMAP" id="MF_01987">
    <property type="entry name" value="Ribokinase"/>
    <property type="match status" value="1"/>
</dbReference>
<protein>
    <recommendedName>
        <fullName evidence="9">Ribokinase</fullName>
        <shortName evidence="9">RK</shortName>
        <ecNumber evidence="9">2.7.1.15</ecNumber>
    </recommendedName>
</protein>
<dbReference type="Pfam" id="PF00294">
    <property type="entry name" value="PfkB"/>
    <property type="match status" value="1"/>
</dbReference>
<evidence type="ECO:0000259" key="10">
    <source>
        <dbReference type="Pfam" id="PF00294"/>
    </source>
</evidence>
<keyword evidence="6 9" id="KW-0460">Magnesium</keyword>
<evidence type="ECO:0000313" key="12">
    <source>
        <dbReference type="Proteomes" id="UP000006251"/>
    </source>
</evidence>
<evidence type="ECO:0000256" key="8">
    <source>
        <dbReference type="ARBA" id="ARBA00023277"/>
    </source>
</evidence>
<keyword evidence="9" id="KW-0963">Cytoplasm</keyword>
<dbReference type="STRING" id="1121922.GCA_000428905_00314"/>
<dbReference type="GO" id="GO:0005524">
    <property type="term" value="F:ATP binding"/>
    <property type="evidence" value="ECO:0007669"/>
    <property type="project" value="UniProtKB-UniRule"/>
</dbReference>
<dbReference type="InterPro" id="IPR029056">
    <property type="entry name" value="Ribokinase-like"/>
</dbReference>